<name>A0A9Q1QDB8_9CARY</name>
<comment type="caution">
    <text evidence="1">The sequence shown here is derived from an EMBL/GenBank/DDBJ whole genome shotgun (WGS) entry which is preliminary data.</text>
</comment>
<dbReference type="AlphaFoldDB" id="A0A9Q1QDB8"/>
<dbReference type="EMBL" id="JAKOGI010000273">
    <property type="protein sequence ID" value="KAJ8437997.1"/>
    <property type="molecule type" value="Genomic_DNA"/>
</dbReference>
<keyword evidence="2" id="KW-1185">Reference proteome</keyword>
<organism evidence="1 2">
    <name type="scientific">Carnegiea gigantea</name>
    <dbReference type="NCBI Taxonomy" id="171969"/>
    <lineage>
        <taxon>Eukaryota</taxon>
        <taxon>Viridiplantae</taxon>
        <taxon>Streptophyta</taxon>
        <taxon>Embryophyta</taxon>
        <taxon>Tracheophyta</taxon>
        <taxon>Spermatophyta</taxon>
        <taxon>Magnoliopsida</taxon>
        <taxon>eudicotyledons</taxon>
        <taxon>Gunneridae</taxon>
        <taxon>Pentapetalae</taxon>
        <taxon>Caryophyllales</taxon>
        <taxon>Cactineae</taxon>
        <taxon>Cactaceae</taxon>
        <taxon>Cactoideae</taxon>
        <taxon>Echinocereeae</taxon>
        <taxon>Carnegiea</taxon>
    </lineage>
</organism>
<sequence>MGSCLKQERASGYLGVVPSSILTSRTNIGRRLMNFDASYAICGFSIKLDVHILLECPLAVQIWEGNNFDPSIWESSKKAVAFAHSYSKKAVAYSGKCSQCGCTTCLSLETSTGGCREGEFRGKGKLEKHTRLWASGQSSGQLRGGCPLTTAVCHAVSIH</sequence>
<gene>
    <name evidence="1" type="ORF">Cgig2_029978</name>
</gene>
<proteinExistence type="predicted"/>
<evidence type="ECO:0000313" key="1">
    <source>
        <dbReference type="EMBL" id="KAJ8437997.1"/>
    </source>
</evidence>
<protein>
    <submittedName>
        <fullName evidence="1">Uncharacterized protein</fullName>
    </submittedName>
</protein>
<reference evidence="1" key="1">
    <citation type="submission" date="2022-04" db="EMBL/GenBank/DDBJ databases">
        <title>Carnegiea gigantea Genome sequencing and assembly v2.</title>
        <authorList>
            <person name="Copetti D."/>
            <person name="Sanderson M.J."/>
            <person name="Burquez A."/>
            <person name="Wojciechowski M.F."/>
        </authorList>
    </citation>
    <scope>NUCLEOTIDE SEQUENCE</scope>
    <source>
        <strain evidence="1">SGP5-SGP5p</strain>
        <tissue evidence="1">Aerial part</tissue>
    </source>
</reference>
<dbReference type="OrthoDB" id="1717299at2759"/>
<dbReference type="Proteomes" id="UP001153076">
    <property type="component" value="Unassembled WGS sequence"/>
</dbReference>
<evidence type="ECO:0000313" key="2">
    <source>
        <dbReference type="Proteomes" id="UP001153076"/>
    </source>
</evidence>
<accession>A0A9Q1QDB8</accession>